<sequence>MYLDETAWPPIQKKSLQPQQKGVNKSGLFSQQTTGASQAWYAGGPRNTDGQHASVSGKNSEDLVLNSSFLMF</sequence>
<gene>
    <name evidence="2" type="ORF">ILYODFUR_015139</name>
</gene>
<keyword evidence="3" id="KW-1185">Reference proteome</keyword>
<protein>
    <submittedName>
        <fullName evidence="2">Uncharacterized protein</fullName>
    </submittedName>
</protein>
<evidence type="ECO:0000313" key="2">
    <source>
        <dbReference type="EMBL" id="MEQ2229067.1"/>
    </source>
</evidence>
<dbReference type="Proteomes" id="UP001482620">
    <property type="component" value="Unassembled WGS sequence"/>
</dbReference>
<comment type="caution">
    <text evidence="2">The sequence shown here is derived from an EMBL/GenBank/DDBJ whole genome shotgun (WGS) entry which is preliminary data.</text>
</comment>
<evidence type="ECO:0000313" key="3">
    <source>
        <dbReference type="Proteomes" id="UP001482620"/>
    </source>
</evidence>
<accession>A0ABV0T855</accession>
<proteinExistence type="predicted"/>
<dbReference type="EMBL" id="JAHRIQ010024482">
    <property type="protein sequence ID" value="MEQ2229067.1"/>
    <property type="molecule type" value="Genomic_DNA"/>
</dbReference>
<feature type="compositionally biased region" description="Polar residues" evidence="1">
    <location>
        <begin position="48"/>
        <end position="58"/>
    </location>
</feature>
<reference evidence="2 3" key="1">
    <citation type="submission" date="2021-06" db="EMBL/GenBank/DDBJ databases">
        <authorList>
            <person name="Palmer J.M."/>
        </authorList>
    </citation>
    <scope>NUCLEOTIDE SEQUENCE [LARGE SCALE GENOMIC DNA]</scope>
    <source>
        <strain evidence="3">if_2019</strain>
        <tissue evidence="2">Muscle</tissue>
    </source>
</reference>
<feature type="compositionally biased region" description="Polar residues" evidence="1">
    <location>
        <begin position="14"/>
        <end position="37"/>
    </location>
</feature>
<name>A0ABV0T855_9TELE</name>
<organism evidence="2 3">
    <name type="scientific">Ilyodon furcidens</name>
    <name type="common">goldbreast splitfin</name>
    <dbReference type="NCBI Taxonomy" id="33524"/>
    <lineage>
        <taxon>Eukaryota</taxon>
        <taxon>Metazoa</taxon>
        <taxon>Chordata</taxon>
        <taxon>Craniata</taxon>
        <taxon>Vertebrata</taxon>
        <taxon>Euteleostomi</taxon>
        <taxon>Actinopterygii</taxon>
        <taxon>Neopterygii</taxon>
        <taxon>Teleostei</taxon>
        <taxon>Neoteleostei</taxon>
        <taxon>Acanthomorphata</taxon>
        <taxon>Ovalentaria</taxon>
        <taxon>Atherinomorphae</taxon>
        <taxon>Cyprinodontiformes</taxon>
        <taxon>Goodeidae</taxon>
        <taxon>Ilyodon</taxon>
    </lineage>
</organism>
<feature type="region of interest" description="Disordered" evidence="1">
    <location>
        <begin position="1"/>
        <end position="59"/>
    </location>
</feature>
<evidence type="ECO:0000256" key="1">
    <source>
        <dbReference type="SAM" id="MobiDB-lite"/>
    </source>
</evidence>